<dbReference type="Proteomes" id="UP000325440">
    <property type="component" value="Unassembled WGS sequence"/>
</dbReference>
<protein>
    <submittedName>
        <fullName evidence="5">Insect cuticle protein,Chitin-binding type R&amp;R consensus</fullName>
    </submittedName>
</protein>
<feature type="region of interest" description="Disordered" evidence="3">
    <location>
        <begin position="151"/>
        <end position="175"/>
    </location>
</feature>
<dbReference type="EMBL" id="CABPRJ010000005">
    <property type="protein sequence ID" value="VVC24735.1"/>
    <property type="molecule type" value="Genomic_DNA"/>
</dbReference>
<keyword evidence="6" id="KW-1185">Reference proteome</keyword>
<dbReference type="GO" id="GO:0031012">
    <property type="term" value="C:extracellular matrix"/>
    <property type="evidence" value="ECO:0007669"/>
    <property type="project" value="TreeGrafter"/>
</dbReference>
<feature type="region of interest" description="Disordered" evidence="3">
    <location>
        <begin position="55"/>
        <end position="81"/>
    </location>
</feature>
<sequence length="207" mass="24243">MALIKSTVLAALLGYVVLVSAYPPQQQYVQHDYQHHHYDDGDDHSVTGPYHFEYGVKDPHTHDIKSQSESSDGHGNVKGSYSLLEADGSTRVVEYTAGDEGFNAVVKKIESPHHNDHHYQHDKHQIHNEEHQLHQPHHDENQFHHDEPQLNQHQADHHYQHHDGHQFHHDQQQQLHHVDQLYQHEGQNEYYQSQTVAPSSPQYYKYY</sequence>
<evidence type="ECO:0000256" key="2">
    <source>
        <dbReference type="PROSITE-ProRule" id="PRU00497"/>
    </source>
</evidence>
<feature type="signal peptide" evidence="4">
    <location>
        <begin position="1"/>
        <end position="21"/>
    </location>
</feature>
<evidence type="ECO:0000256" key="1">
    <source>
        <dbReference type="ARBA" id="ARBA00022460"/>
    </source>
</evidence>
<name>A0A5E4M1Z5_9HEMI</name>
<evidence type="ECO:0000313" key="5">
    <source>
        <dbReference type="EMBL" id="VVC24735.1"/>
    </source>
</evidence>
<gene>
    <name evidence="5" type="ORF">CINCED_3A015976</name>
</gene>
<evidence type="ECO:0000256" key="3">
    <source>
        <dbReference type="SAM" id="MobiDB-lite"/>
    </source>
</evidence>
<dbReference type="PROSITE" id="PS00233">
    <property type="entry name" value="CHIT_BIND_RR_1"/>
    <property type="match status" value="1"/>
</dbReference>
<dbReference type="InterPro" id="IPR000618">
    <property type="entry name" value="Insect_cuticle"/>
</dbReference>
<dbReference type="InterPro" id="IPR051217">
    <property type="entry name" value="Insect_Cuticle_Struc_Prot"/>
</dbReference>
<dbReference type="PROSITE" id="PS51155">
    <property type="entry name" value="CHIT_BIND_RR_2"/>
    <property type="match status" value="1"/>
</dbReference>
<dbReference type="Pfam" id="PF00379">
    <property type="entry name" value="Chitin_bind_4"/>
    <property type="match status" value="1"/>
</dbReference>
<dbReference type="PANTHER" id="PTHR12236:SF95">
    <property type="entry name" value="CUTICULAR PROTEIN 76BD, ISOFORM C-RELATED"/>
    <property type="match status" value="1"/>
</dbReference>
<reference evidence="5 6" key="1">
    <citation type="submission" date="2019-08" db="EMBL/GenBank/DDBJ databases">
        <authorList>
            <person name="Alioto T."/>
            <person name="Alioto T."/>
            <person name="Gomez Garrido J."/>
        </authorList>
    </citation>
    <scope>NUCLEOTIDE SEQUENCE [LARGE SCALE GENOMIC DNA]</scope>
</reference>
<feature type="compositionally biased region" description="Basic and acidic residues" evidence="3">
    <location>
        <begin position="55"/>
        <end position="66"/>
    </location>
</feature>
<evidence type="ECO:0000256" key="4">
    <source>
        <dbReference type="SAM" id="SignalP"/>
    </source>
</evidence>
<organism evidence="5 6">
    <name type="scientific">Cinara cedri</name>
    <dbReference type="NCBI Taxonomy" id="506608"/>
    <lineage>
        <taxon>Eukaryota</taxon>
        <taxon>Metazoa</taxon>
        <taxon>Ecdysozoa</taxon>
        <taxon>Arthropoda</taxon>
        <taxon>Hexapoda</taxon>
        <taxon>Insecta</taxon>
        <taxon>Pterygota</taxon>
        <taxon>Neoptera</taxon>
        <taxon>Paraneoptera</taxon>
        <taxon>Hemiptera</taxon>
        <taxon>Sternorrhyncha</taxon>
        <taxon>Aphidomorpha</taxon>
        <taxon>Aphidoidea</taxon>
        <taxon>Aphididae</taxon>
        <taxon>Lachninae</taxon>
        <taxon>Cinara</taxon>
    </lineage>
</organism>
<keyword evidence="1 2" id="KW-0193">Cuticle</keyword>
<dbReference type="AlphaFoldDB" id="A0A5E4M1Z5"/>
<keyword evidence="4" id="KW-0732">Signal</keyword>
<dbReference type="InterPro" id="IPR031311">
    <property type="entry name" value="CHIT_BIND_RR_consensus"/>
</dbReference>
<dbReference type="PRINTS" id="PR00947">
    <property type="entry name" value="CUTICLE"/>
</dbReference>
<dbReference type="GO" id="GO:0042302">
    <property type="term" value="F:structural constituent of cuticle"/>
    <property type="evidence" value="ECO:0007669"/>
    <property type="project" value="UniProtKB-UniRule"/>
</dbReference>
<proteinExistence type="predicted"/>
<dbReference type="PANTHER" id="PTHR12236">
    <property type="entry name" value="STRUCTURAL CONTITUENT OF CUTICLE"/>
    <property type="match status" value="1"/>
</dbReference>
<dbReference type="OrthoDB" id="7458042at2759"/>
<evidence type="ECO:0000313" key="6">
    <source>
        <dbReference type="Proteomes" id="UP000325440"/>
    </source>
</evidence>
<dbReference type="GO" id="GO:0005615">
    <property type="term" value="C:extracellular space"/>
    <property type="evidence" value="ECO:0007669"/>
    <property type="project" value="TreeGrafter"/>
</dbReference>
<feature type="chain" id="PRO_5022875452" evidence="4">
    <location>
        <begin position="22"/>
        <end position="207"/>
    </location>
</feature>
<accession>A0A5E4M1Z5</accession>